<dbReference type="EMBL" id="JAQQPM010000001">
    <property type="protein sequence ID" value="KAK2067346.1"/>
    <property type="molecule type" value="Genomic_DNA"/>
</dbReference>
<dbReference type="PANTHER" id="PTHR28158">
    <property type="entry name" value="37S RIBOSOMAL PROTEIN S35, MITOCHONDRIAL"/>
    <property type="match status" value="1"/>
</dbReference>
<dbReference type="GO" id="GO:0003735">
    <property type="term" value="F:structural constituent of ribosome"/>
    <property type="evidence" value="ECO:0007669"/>
    <property type="project" value="TreeGrafter"/>
</dbReference>
<dbReference type="InterPro" id="IPR021036">
    <property type="entry name" value="Ribosomal_mS45"/>
</dbReference>
<protein>
    <submittedName>
        <fullName evidence="1">Uncharacterized protein</fullName>
    </submittedName>
</protein>
<dbReference type="Proteomes" id="UP001217918">
    <property type="component" value="Unassembled WGS sequence"/>
</dbReference>
<comment type="caution">
    <text evidence="1">The sequence shown here is derived from an EMBL/GenBank/DDBJ whole genome shotgun (WGS) entry which is preliminary data.</text>
</comment>
<organism evidence="1 2">
    <name type="scientific">Phyllachora maydis</name>
    <dbReference type="NCBI Taxonomy" id="1825666"/>
    <lineage>
        <taxon>Eukaryota</taxon>
        <taxon>Fungi</taxon>
        <taxon>Dikarya</taxon>
        <taxon>Ascomycota</taxon>
        <taxon>Pezizomycotina</taxon>
        <taxon>Sordariomycetes</taxon>
        <taxon>Sordariomycetidae</taxon>
        <taxon>Phyllachorales</taxon>
        <taxon>Phyllachoraceae</taxon>
        <taxon>Phyllachora</taxon>
    </lineage>
</organism>
<name>A0AAD9HXQ2_9PEZI</name>
<dbReference type="GO" id="GO:0005763">
    <property type="term" value="C:mitochondrial small ribosomal subunit"/>
    <property type="evidence" value="ECO:0007669"/>
    <property type="project" value="TreeGrafter"/>
</dbReference>
<evidence type="ECO:0000313" key="1">
    <source>
        <dbReference type="EMBL" id="KAK2067346.1"/>
    </source>
</evidence>
<dbReference type="Pfam" id="PF12298">
    <property type="entry name" value="Bot1p"/>
    <property type="match status" value="1"/>
</dbReference>
<dbReference type="PANTHER" id="PTHR28158:SF1">
    <property type="entry name" value="SMALL RIBOSOMAL SUBUNIT PROTEIN MS45"/>
    <property type="match status" value="1"/>
</dbReference>
<evidence type="ECO:0000313" key="2">
    <source>
        <dbReference type="Proteomes" id="UP001217918"/>
    </source>
</evidence>
<sequence>MTPRTKPGRQNYLGGWDVPFPTNPDFISRPVLSDASREAIWRDAFENQLNIKTISAKYSVDVRRVAAVIRMKQVEKTMIAEGRPLAKPYARAVELMVPQWHHDAEPRTPFEPVNEIHVHSYTMQQIFHPTSESRHFTRADAAKAFGEHILPADQRIPLPELVNLERDLLAGKPMHEARQRFDADVAASEQAVAEEFHHKVRLAEAQTTRVPTDRFEFRVVDYNSQKVGRQGRARGAVGWRATESALVDEHASVYYLDNCPKATGFLASLLKY</sequence>
<accession>A0AAD9HXQ2</accession>
<gene>
    <name evidence="1" type="ORF">P8C59_001096</name>
</gene>
<dbReference type="AlphaFoldDB" id="A0AAD9HXQ2"/>
<reference evidence="1" key="1">
    <citation type="journal article" date="2023" name="Mol. Plant Microbe Interact.">
        <title>Elucidating the Obligate Nature and Biological Capacity of an Invasive Fungal Corn Pathogen.</title>
        <authorList>
            <person name="MacCready J.S."/>
            <person name="Roggenkamp E.M."/>
            <person name="Gdanetz K."/>
            <person name="Chilvers M.I."/>
        </authorList>
    </citation>
    <scope>NUCLEOTIDE SEQUENCE</scope>
    <source>
        <strain evidence="1">PM02</strain>
    </source>
</reference>
<keyword evidence="2" id="KW-1185">Reference proteome</keyword>
<dbReference type="GO" id="GO:0032543">
    <property type="term" value="P:mitochondrial translation"/>
    <property type="evidence" value="ECO:0007669"/>
    <property type="project" value="TreeGrafter"/>
</dbReference>
<proteinExistence type="predicted"/>